<dbReference type="NCBIfam" id="TIGR01217">
    <property type="entry name" value="ac_ac_CoA_syn"/>
    <property type="match status" value="1"/>
</dbReference>
<dbReference type="Gene3D" id="3.30.300.30">
    <property type="match status" value="1"/>
</dbReference>
<dbReference type="InterPro" id="IPR005914">
    <property type="entry name" value="Acac_CoA_synth"/>
</dbReference>
<dbReference type="PANTHER" id="PTHR42921:SF4">
    <property type="entry name" value="ACETOACETYL-COA SYNTHASE (AFU_ORTHOLOGUE AFUA_8G04770)"/>
    <property type="match status" value="1"/>
</dbReference>
<dbReference type="InterPro" id="IPR020845">
    <property type="entry name" value="AMP-binding_CS"/>
</dbReference>
<dbReference type="OrthoDB" id="10253869at2759"/>
<dbReference type="AlphaFoldDB" id="W9YLZ8"/>
<dbReference type="InterPro" id="IPR000873">
    <property type="entry name" value="AMP-dep_synth/lig_dom"/>
</dbReference>
<dbReference type="InterPro" id="IPR042099">
    <property type="entry name" value="ANL_N_sf"/>
</dbReference>
<organism evidence="2 3">
    <name type="scientific">Capronia coronata CBS 617.96</name>
    <dbReference type="NCBI Taxonomy" id="1182541"/>
    <lineage>
        <taxon>Eukaryota</taxon>
        <taxon>Fungi</taxon>
        <taxon>Dikarya</taxon>
        <taxon>Ascomycota</taxon>
        <taxon>Pezizomycotina</taxon>
        <taxon>Eurotiomycetes</taxon>
        <taxon>Chaetothyriomycetidae</taxon>
        <taxon>Chaetothyriales</taxon>
        <taxon>Herpotrichiellaceae</taxon>
        <taxon>Capronia</taxon>
    </lineage>
</organism>
<keyword evidence="3" id="KW-1185">Reference proteome</keyword>
<gene>
    <name evidence="2" type="ORF">A1O1_01975</name>
</gene>
<evidence type="ECO:0000313" key="3">
    <source>
        <dbReference type="Proteomes" id="UP000019484"/>
    </source>
</evidence>
<evidence type="ECO:0000313" key="2">
    <source>
        <dbReference type="EMBL" id="EXJ93583.1"/>
    </source>
</evidence>
<dbReference type="PROSITE" id="PS00455">
    <property type="entry name" value="AMP_BINDING"/>
    <property type="match status" value="1"/>
</dbReference>
<dbReference type="GO" id="GO:0030729">
    <property type="term" value="F:acetoacetate-CoA ligase activity"/>
    <property type="evidence" value="ECO:0007669"/>
    <property type="project" value="InterPro"/>
</dbReference>
<keyword evidence="2" id="KW-0436">Ligase</keyword>
<dbReference type="GeneID" id="19156876"/>
<reference evidence="2 3" key="1">
    <citation type="submission" date="2013-03" db="EMBL/GenBank/DDBJ databases">
        <title>The Genome Sequence of Capronia coronata CBS 617.96.</title>
        <authorList>
            <consortium name="The Broad Institute Genomics Platform"/>
            <person name="Cuomo C."/>
            <person name="de Hoog S."/>
            <person name="Gorbushina A."/>
            <person name="Walker B."/>
            <person name="Young S.K."/>
            <person name="Zeng Q."/>
            <person name="Gargeya S."/>
            <person name="Fitzgerald M."/>
            <person name="Haas B."/>
            <person name="Abouelleil A."/>
            <person name="Allen A.W."/>
            <person name="Alvarado L."/>
            <person name="Arachchi H.M."/>
            <person name="Berlin A.M."/>
            <person name="Chapman S.B."/>
            <person name="Gainer-Dewar J."/>
            <person name="Goldberg J."/>
            <person name="Griggs A."/>
            <person name="Gujja S."/>
            <person name="Hansen M."/>
            <person name="Howarth C."/>
            <person name="Imamovic A."/>
            <person name="Ireland A."/>
            <person name="Larimer J."/>
            <person name="McCowan C."/>
            <person name="Murphy C."/>
            <person name="Pearson M."/>
            <person name="Poon T.W."/>
            <person name="Priest M."/>
            <person name="Roberts A."/>
            <person name="Saif S."/>
            <person name="Shea T."/>
            <person name="Sisk P."/>
            <person name="Sykes S."/>
            <person name="Wortman J."/>
            <person name="Nusbaum C."/>
            <person name="Birren B."/>
        </authorList>
    </citation>
    <scope>NUCLEOTIDE SEQUENCE [LARGE SCALE GENOMIC DNA]</scope>
    <source>
        <strain evidence="2 3">CBS 617.96</strain>
    </source>
</reference>
<proteinExistence type="predicted"/>
<dbReference type="PANTHER" id="PTHR42921">
    <property type="entry name" value="ACETOACETYL-COA SYNTHETASE"/>
    <property type="match status" value="1"/>
</dbReference>
<dbReference type="HOGENOM" id="CLU_000022_3_3_1"/>
<dbReference type="EMBL" id="AMWN01000002">
    <property type="protein sequence ID" value="EXJ93583.1"/>
    <property type="molecule type" value="Genomic_DNA"/>
</dbReference>
<dbReference type="Gene3D" id="3.40.50.12780">
    <property type="entry name" value="N-terminal domain of ligase-like"/>
    <property type="match status" value="1"/>
</dbReference>
<protein>
    <submittedName>
        <fullName evidence="2">Acetoacetate-CoA ligase</fullName>
    </submittedName>
</protein>
<dbReference type="STRING" id="1182541.W9YLZ8"/>
<name>W9YLZ8_9EURO</name>
<sequence length="704" mass="78104">MAEAHEHSIPRKLWEHPDPKSTQMWKFKTSLENATGRKFENYDELYDYSITQNSDFWRHVFQYFPIVYSGKIPNPVVNETARMDSIPRWFPGVTINFAQNILFSGDGHGNPVIDAAKADDKIACTEVREGSFLEPIHHVSWKELRQRVGTLSQAMRARGVKKGDRIAVVASTSVDTLTVFLATTALGGLFSSSSTDMGVKGILDRLTQIKPKYLFMDDWAVYNGKTIDLRPKMKDVMAGMTGVAEFEGIIPQVRFAHSPADVSAVPRAQTWAGFISAAKSSDLEFEPTAFSDPFLVVYSSGTTGQPKCIVHAIGGVVINAHKEGVLHRSIGPESTQLQYTTTGWIMYMTSLQALLMGSRIVLYDGSPFVPHLTDFIKLLGQEKVTHLGISPRYLQTLQSNNVIPKKVTDLSHLKVVTSTGMVLADQLFEWFYDQAFPASVHLDNISGGTDLAACFGCGNPIVPVYVGGCQSRALGISVKVYDQTVEGGKGVKGVEVPDGVPGELVADKAFPTMPVTFYGDNGPQRYFDSYFARFDNVWTHGDFIMIHPVTKQVFFLGRADGVLNPSGVRFGSAEIYSIIEAKFADRISDSICVGQRRPQDVDERVMLFLLMKPGHQFTPQLVREVKEAIRKATSPRHVPKFVFETKEIPTTVNLKKVELPVKQIVSGKVIKPSGTLLNPQSLDYYYQFAKDENLVDLAEPKARL</sequence>
<dbReference type="SUPFAM" id="SSF56801">
    <property type="entry name" value="Acetyl-CoA synthetase-like"/>
    <property type="match status" value="1"/>
</dbReference>
<dbReference type="Pfam" id="PF00501">
    <property type="entry name" value="AMP-binding"/>
    <property type="match status" value="1"/>
</dbReference>
<comment type="caution">
    <text evidence="2">The sequence shown here is derived from an EMBL/GenBank/DDBJ whole genome shotgun (WGS) entry which is preliminary data.</text>
</comment>
<dbReference type="eggNOG" id="KOG1175">
    <property type="taxonomic scope" value="Eukaryota"/>
</dbReference>
<accession>W9YLZ8</accession>
<feature type="domain" description="AMP-dependent synthetase/ligase" evidence="1">
    <location>
        <begin position="116"/>
        <end position="506"/>
    </location>
</feature>
<evidence type="ECO:0000259" key="1">
    <source>
        <dbReference type="Pfam" id="PF00501"/>
    </source>
</evidence>
<dbReference type="Proteomes" id="UP000019484">
    <property type="component" value="Unassembled WGS sequence"/>
</dbReference>
<dbReference type="GO" id="GO:0006629">
    <property type="term" value="P:lipid metabolic process"/>
    <property type="evidence" value="ECO:0007669"/>
    <property type="project" value="InterPro"/>
</dbReference>
<dbReference type="RefSeq" id="XP_007721077.1">
    <property type="nucleotide sequence ID" value="XM_007722887.1"/>
</dbReference>
<dbReference type="InterPro" id="IPR045851">
    <property type="entry name" value="AMP-bd_C_sf"/>
</dbReference>